<reference evidence="4 5" key="1">
    <citation type="submission" date="2018-08" db="EMBL/GenBank/DDBJ databases">
        <title>Fibrisoma montanum sp. nov., isolated from Danxia mountain soil.</title>
        <authorList>
            <person name="Huang Y."/>
        </authorList>
    </citation>
    <scope>NUCLEOTIDE SEQUENCE [LARGE SCALE GENOMIC DNA]</scope>
    <source>
        <strain evidence="4 5">HYT19</strain>
    </source>
</reference>
<evidence type="ECO:0000259" key="3">
    <source>
        <dbReference type="PROSITE" id="PS51000"/>
    </source>
</evidence>
<dbReference type="Proteomes" id="UP000283523">
    <property type="component" value="Unassembled WGS sequence"/>
</dbReference>
<evidence type="ECO:0000313" key="5">
    <source>
        <dbReference type="Proteomes" id="UP000283523"/>
    </source>
</evidence>
<dbReference type="AlphaFoldDB" id="A0A418M282"/>
<dbReference type="InterPro" id="IPR013196">
    <property type="entry name" value="HTH_11"/>
</dbReference>
<dbReference type="Gene3D" id="1.10.10.10">
    <property type="entry name" value="Winged helix-like DNA-binding domain superfamily/Winged helix DNA-binding domain"/>
    <property type="match status" value="1"/>
</dbReference>
<dbReference type="InterPro" id="IPR026881">
    <property type="entry name" value="WYL_dom"/>
</dbReference>
<dbReference type="OrthoDB" id="9815009at2"/>
<proteinExistence type="predicted"/>
<dbReference type="PANTHER" id="PTHR34580:SF1">
    <property type="entry name" value="PROTEIN PAFC"/>
    <property type="match status" value="1"/>
</dbReference>
<dbReference type="SUPFAM" id="SSF46785">
    <property type="entry name" value="Winged helix' DNA-binding domain"/>
    <property type="match status" value="1"/>
</dbReference>
<feature type="domain" description="HTH deoR-type" evidence="3">
    <location>
        <begin position="3"/>
        <end position="58"/>
    </location>
</feature>
<keyword evidence="5" id="KW-1185">Reference proteome</keyword>
<dbReference type="InterPro" id="IPR036390">
    <property type="entry name" value="WH_DNA-bd_sf"/>
</dbReference>
<sequence>MNRIDRLTAILIHLQTKRVVRAQELADRFGISLRTVYRDVRALEEAGVPIGAEAGVGYFLEGYHLPPVMFTKAEISALLFGAKLIQKWTDQSVRAEFESALYKIKSVLKRGDQEHIADLEPHLDVSGPLTPQPYATELLTQLQQAVVDQHVLLIDYFSNYNDVVSQRQVEPLGLYHYGSGWHLIAFCRSRNDYRDFRVDRIRQLTSTGQRFTRLERLSLQEYLDRIATTQPTPQEATVVFRKKAARFIQEQRYNFGFYAEEDLGDTVRMHFRTPYLQGLCRWLISYGHSVTVESPETLQTMMQKLAAELRDHYLGEPAWQLTDDGSAT</sequence>
<dbReference type="InterPro" id="IPR051534">
    <property type="entry name" value="CBASS_pafABC_assoc_protein"/>
</dbReference>
<dbReference type="EMBL" id="QXED01000007">
    <property type="protein sequence ID" value="RIV19757.1"/>
    <property type="molecule type" value="Genomic_DNA"/>
</dbReference>
<evidence type="ECO:0000256" key="1">
    <source>
        <dbReference type="ARBA" id="ARBA00023015"/>
    </source>
</evidence>
<dbReference type="Pfam" id="PF13280">
    <property type="entry name" value="WYL"/>
    <property type="match status" value="1"/>
</dbReference>
<dbReference type="InterPro" id="IPR057727">
    <property type="entry name" value="WCX_dom"/>
</dbReference>
<dbReference type="Pfam" id="PF25583">
    <property type="entry name" value="WCX"/>
    <property type="match status" value="1"/>
</dbReference>
<evidence type="ECO:0000313" key="4">
    <source>
        <dbReference type="EMBL" id="RIV19757.1"/>
    </source>
</evidence>
<dbReference type="InterPro" id="IPR036388">
    <property type="entry name" value="WH-like_DNA-bd_sf"/>
</dbReference>
<dbReference type="InterPro" id="IPR028349">
    <property type="entry name" value="PafC-like"/>
</dbReference>
<keyword evidence="1" id="KW-0805">Transcription regulation</keyword>
<protein>
    <submittedName>
        <fullName evidence="4">YafY family transcriptional regulator</fullName>
    </submittedName>
</protein>
<dbReference type="PIRSF" id="PIRSF016838">
    <property type="entry name" value="PafC"/>
    <property type="match status" value="1"/>
</dbReference>
<dbReference type="PROSITE" id="PS51000">
    <property type="entry name" value="HTH_DEOR_2"/>
    <property type="match status" value="1"/>
</dbReference>
<dbReference type="RefSeq" id="WP_119670043.1">
    <property type="nucleotide sequence ID" value="NZ_QXED01000007.1"/>
</dbReference>
<dbReference type="InterPro" id="IPR001034">
    <property type="entry name" value="DeoR_HTH"/>
</dbReference>
<name>A0A418M282_9BACT</name>
<dbReference type="PANTHER" id="PTHR34580">
    <property type="match status" value="1"/>
</dbReference>
<dbReference type="PROSITE" id="PS52050">
    <property type="entry name" value="WYL"/>
    <property type="match status" value="1"/>
</dbReference>
<evidence type="ECO:0000256" key="2">
    <source>
        <dbReference type="ARBA" id="ARBA00023163"/>
    </source>
</evidence>
<keyword evidence="2" id="KW-0804">Transcription</keyword>
<dbReference type="Pfam" id="PF08279">
    <property type="entry name" value="HTH_11"/>
    <property type="match status" value="1"/>
</dbReference>
<comment type="caution">
    <text evidence="4">The sequence shown here is derived from an EMBL/GenBank/DDBJ whole genome shotgun (WGS) entry which is preliminary data.</text>
</comment>
<accession>A0A418M282</accession>
<gene>
    <name evidence="4" type="ORF">DYU11_22780</name>
</gene>
<organism evidence="4 5">
    <name type="scientific">Fibrisoma montanum</name>
    <dbReference type="NCBI Taxonomy" id="2305895"/>
    <lineage>
        <taxon>Bacteria</taxon>
        <taxon>Pseudomonadati</taxon>
        <taxon>Bacteroidota</taxon>
        <taxon>Cytophagia</taxon>
        <taxon>Cytophagales</taxon>
        <taxon>Spirosomataceae</taxon>
        <taxon>Fibrisoma</taxon>
    </lineage>
</organism>
<dbReference type="GO" id="GO:0003700">
    <property type="term" value="F:DNA-binding transcription factor activity"/>
    <property type="evidence" value="ECO:0007669"/>
    <property type="project" value="InterPro"/>
</dbReference>